<dbReference type="PANTHER" id="PTHR43243:SF4">
    <property type="entry name" value="CATIONIC AMINO ACID TRANSPORTER 4"/>
    <property type="match status" value="1"/>
</dbReference>
<proteinExistence type="predicted"/>
<evidence type="ECO:0000313" key="7">
    <source>
        <dbReference type="EMBL" id="MBB4677895.1"/>
    </source>
</evidence>
<feature type="transmembrane region" description="Helical" evidence="6">
    <location>
        <begin position="191"/>
        <end position="209"/>
    </location>
</feature>
<dbReference type="GO" id="GO:0015171">
    <property type="term" value="F:amino acid transmembrane transporter activity"/>
    <property type="evidence" value="ECO:0007669"/>
    <property type="project" value="TreeGrafter"/>
</dbReference>
<evidence type="ECO:0000256" key="4">
    <source>
        <dbReference type="ARBA" id="ARBA00022989"/>
    </source>
</evidence>
<feature type="transmembrane region" description="Helical" evidence="6">
    <location>
        <begin position="122"/>
        <end position="141"/>
    </location>
</feature>
<feature type="transmembrane region" description="Helical" evidence="6">
    <location>
        <begin position="307"/>
        <end position="336"/>
    </location>
</feature>
<keyword evidence="8" id="KW-1185">Reference proteome</keyword>
<feature type="transmembrane region" description="Helical" evidence="6">
    <location>
        <begin position="38"/>
        <end position="59"/>
    </location>
</feature>
<dbReference type="GO" id="GO:0016020">
    <property type="term" value="C:membrane"/>
    <property type="evidence" value="ECO:0007669"/>
    <property type="project" value="UniProtKB-SubCell"/>
</dbReference>
<dbReference type="EMBL" id="JACHMH010000001">
    <property type="protein sequence ID" value="MBB4677895.1"/>
    <property type="molecule type" value="Genomic_DNA"/>
</dbReference>
<evidence type="ECO:0000256" key="1">
    <source>
        <dbReference type="ARBA" id="ARBA00004141"/>
    </source>
</evidence>
<feature type="transmembrane region" description="Helical" evidence="6">
    <location>
        <begin position="221"/>
        <end position="242"/>
    </location>
</feature>
<dbReference type="Proteomes" id="UP000533598">
    <property type="component" value="Unassembled WGS sequence"/>
</dbReference>
<feature type="transmembrane region" description="Helical" evidence="6">
    <location>
        <begin position="417"/>
        <end position="436"/>
    </location>
</feature>
<evidence type="ECO:0000256" key="6">
    <source>
        <dbReference type="SAM" id="Phobius"/>
    </source>
</evidence>
<feature type="transmembrane region" description="Helical" evidence="6">
    <location>
        <begin position="384"/>
        <end position="405"/>
    </location>
</feature>
<name>A0A7W7CB97_9PSEU</name>
<evidence type="ECO:0000256" key="3">
    <source>
        <dbReference type="ARBA" id="ARBA00022692"/>
    </source>
</evidence>
<gene>
    <name evidence="7" type="ORF">HNR67_004013</name>
</gene>
<sequence>MGDGLLGTGPRGVFRRTLPPLEETGQPRMAKVLGLGQLTLIGVGAIIGAGIFSLAGAVARDVAGPAVLISFLIAGAASVCAAFAYAEFAGMVPRAGSSYTYASAVLGEVVGWIIGWDLLLEYTAIVAAVSIGMSGYVGFLVERMGIDLPVWMMGAPGTGEGHRVDLVAMLICLGVAWLLNRGTRTSARVDVVLTVVKIAVVLLVIVVGLTQVDSANLEPFAPFGFGGAVAGAATVFFAVFGYDALSTAAEESKQAQRHLPKAMLLSLGICMVLYALACIVLTGMVHYTQVDPARGFSAAFESVGLGGVGTVIAIGAVLGIVTVSFSFMMGASRLWYAMSRDGLMPRWFGALHPRRQVPHRATWIIGGVAAVLAGLLPVREAAELTNIGVLFAFVLVCVAVVVMRYRRPDLPRGFRCPGMPVIPLLGVGFSVWLMTFLKAETWWRFGLWLLIGLVVYIAYSYRATRKVVPGGSVDLGILGR</sequence>
<comment type="subcellular location">
    <subcellularLocation>
        <location evidence="1">Membrane</location>
        <topology evidence="1">Multi-pass membrane protein</topology>
    </subcellularLocation>
</comment>
<evidence type="ECO:0000256" key="5">
    <source>
        <dbReference type="ARBA" id="ARBA00023136"/>
    </source>
</evidence>
<feature type="transmembrane region" description="Helical" evidence="6">
    <location>
        <begin position="357"/>
        <end position="378"/>
    </location>
</feature>
<keyword evidence="2" id="KW-0813">Transport</keyword>
<accession>A0A7W7CB97</accession>
<dbReference type="Pfam" id="PF13520">
    <property type="entry name" value="AA_permease_2"/>
    <property type="match status" value="1"/>
</dbReference>
<protein>
    <submittedName>
        <fullName evidence="7">APA family basic amino acid/polyamine antiporter</fullName>
    </submittedName>
</protein>
<feature type="transmembrane region" description="Helical" evidence="6">
    <location>
        <begin position="263"/>
        <end position="287"/>
    </location>
</feature>
<keyword evidence="3 6" id="KW-0812">Transmembrane</keyword>
<organism evidence="7 8">
    <name type="scientific">Crossiella cryophila</name>
    <dbReference type="NCBI Taxonomy" id="43355"/>
    <lineage>
        <taxon>Bacteria</taxon>
        <taxon>Bacillati</taxon>
        <taxon>Actinomycetota</taxon>
        <taxon>Actinomycetes</taxon>
        <taxon>Pseudonocardiales</taxon>
        <taxon>Pseudonocardiaceae</taxon>
        <taxon>Crossiella</taxon>
    </lineage>
</organism>
<dbReference type="AlphaFoldDB" id="A0A7W7CB97"/>
<reference evidence="7 8" key="1">
    <citation type="submission" date="2020-08" db="EMBL/GenBank/DDBJ databases">
        <title>Sequencing the genomes of 1000 actinobacteria strains.</title>
        <authorList>
            <person name="Klenk H.-P."/>
        </authorList>
    </citation>
    <scope>NUCLEOTIDE SEQUENCE [LARGE SCALE GENOMIC DNA]</scope>
    <source>
        <strain evidence="7 8">DSM 44230</strain>
    </source>
</reference>
<dbReference type="PANTHER" id="PTHR43243">
    <property type="entry name" value="INNER MEMBRANE TRANSPORTER YGJI-RELATED"/>
    <property type="match status" value="1"/>
</dbReference>
<evidence type="ECO:0000313" key="8">
    <source>
        <dbReference type="Proteomes" id="UP000533598"/>
    </source>
</evidence>
<feature type="transmembrane region" description="Helical" evidence="6">
    <location>
        <begin position="98"/>
        <end position="115"/>
    </location>
</feature>
<dbReference type="InterPro" id="IPR002293">
    <property type="entry name" value="AA/rel_permease1"/>
</dbReference>
<dbReference type="Gene3D" id="1.20.1740.10">
    <property type="entry name" value="Amino acid/polyamine transporter I"/>
    <property type="match status" value="1"/>
</dbReference>
<keyword evidence="4 6" id="KW-1133">Transmembrane helix</keyword>
<comment type="caution">
    <text evidence="7">The sequence shown here is derived from an EMBL/GenBank/DDBJ whole genome shotgun (WGS) entry which is preliminary data.</text>
</comment>
<evidence type="ECO:0000256" key="2">
    <source>
        <dbReference type="ARBA" id="ARBA00022448"/>
    </source>
</evidence>
<feature type="transmembrane region" description="Helical" evidence="6">
    <location>
        <begin position="442"/>
        <end position="459"/>
    </location>
</feature>
<keyword evidence="5 6" id="KW-0472">Membrane</keyword>
<feature type="transmembrane region" description="Helical" evidence="6">
    <location>
        <begin position="66"/>
        <end position="86"/>
    </location>
</feature>
<dbReference type="PIRSF" id="PIRSF006060">
    <property type="entry name" value="AA_transporter"/>
    <property type="match status" value="1"/>
</dbReference>
<feature type="transmembrane region" description="Helical" evidence="6">
    <location>
        <begin position="161"/>
        <end position="179"/>
    </location>
</feature>